<dbReference type="PRINTS" id="PR00385">
    <property type="entry name" value="P450"/>
</dbReference>
<keyword evidence="3 8" id="KW-0349">Heme</keyword>
<dbReference type="GO" id="GO:0016705">
    <property type="term" value="F:oxidoreductase activity, acting on paired donors, with incorporation or reduction of molecular oxygen"/>
    <property type="evidence" value="ECO:0007669"/>
    <property type="project" value="InterPro"/>
</dbReference>
<dbReference type="InterPro" id="IPR002403">
    <property type="entry name" value="Cyt_P450_E_grp-IV"/>
</dbReference>
<comment type="similarity">
    <text evidence="2">Belongs to the cytochrome P450 family.</text>
</comment>
<dbReference type="InterPro" id="IPR001128">
    <property type="entry name" value="Cyt_P450"/>
</dbReference>
<reference evidence="10" key="1">
    <citation type="submission" date="2020-03" db="EMBL/GenBank/DDBJ databases">
        <title>Castanea mollissima Vanexum genome sequencing.</title>
        <authorList>
            <person name="Staton M."/>
        </authorList>
    </citation>
    <scope>NUCLEOTIDE SEQUENCE</scope>
    <source>
        <tissue evidence="10">Leaf</tissue>
    </source>
</reference>
<sequence>MNNPYLLSNIVCMDFLSNPMSIVLAIILPRLLIFIFSRKLQQKHGKKYHPIGGTIFNQLLNFNRLQHYMTDLAGKYKTYRLLSPFRNEIYTTDPANVEYILKTNFDNYGKGCYHNSILKDLLGDGILTVDGNKWRQQRKVSSYEFSTKILRNYSSLVFQKNVAKLAHILYEVAISNQIMDIQDLFMKSTLDSIFKVVFGVELDGMCASSEECNNFGKAFDDSSALILWRYVDIFWQMKRNDSAVSELHHTSISMKKEDILSRFLQVSETSKKYLRDVILYFISAGKDTTATTLSWLIYMLCRHTSLQDKVAQEVKEATKMSEIDNFAEFAASMNEETLGKMQYLHAAITETIRLYPPLPVDAKICFSDDTLPDGFSVRKGDMVAYQPYAMGRMRFIWGNDAEEFKPKRWLGEDGLFRQEIPFKFTAFQGGPRICLGKEFAYRQMKIFSAVLLGCYVFKLSDDKKAVAYRTMLNHHIDGGLHVRVFWRHGS</sequence>
<dbReference type="Pfam" id="PF00067">
    <property type="entry name" value="p450"/>
    <property type="match status" value="1"/>
</dbReference>
<feature type="transmembrane region" description="Helical" evidence="9">
    <location>
        <begin position="20"/>
        <end position="37"/>
    </location>
</feature>
<keyword evidence="9" id="KW-1133">Transmembrane helix</keyword>
<dbReference type="SUPFAM" id="SSF48264">
    <property type="entry name" value="Cytochrome P450"/>
    <property type="match status" value="1"/>
</dbReference>
<dbReference type="EMBL" id="JRKL02001812">
    <property type="protein sequence ID" value="KAF3961919.1"/>
    <property type="molecule type" value="Genomic_DNA"/>
</dbReference>
<accession>A0A8J4VUW0</accession>
<proteinExistence type="inferred from homology"/>
<keyword evidence="6 8" id="KW-0408">Iron</keyword>
<evidence type="ECO:0000256" key="5">
    <source>
        <dbReference type="ARBA" id="ARBA00023002"/>
    </source>
</evidence>
<keyword evidence="5" id="KW-0560">Oxidoreductase</keyword>
<evidence type="ECO:0000256" key="3">
    <source>
        <dbReference type="ARBA" id="ARBA00022617"/>
    </source>
</evidence>
<evidence type="ECO:0000313" key="10">
    <source>
        <dbReference type="EMBL" id="KAF3961919.1"/>
    </source>
</evidence>
<keyword evidence="11" id="KW-1185">Reference proteome</keyword>
<evidence type="ECO:0000256" key="9">
    <source>
        <dbReference type="SAM" id="Phobius"/>
    </source>
</evidence>
<dbReference type="AlphaFoldDB" id="A0A8J4VUW0"/>
<name>A0A8J4VUW0_9ROSI</name>
<dbReference type="InterPro" id="IPR036396">
    <property type="entry name" value="Cyt_P450_sf"/>
</dbReference>
<gene>
    <name evidence="10" type="ORF">CMV_013511</name>
</gene>
<evidence type="ECO:0008006" key="12">
    <source>
        <dbReference type="Google" id="ProtNLM"/>
    </source>
</evidence>
<dbReference type="GO" id="GO:0004497">
    <property type="term" value="F:monooxygenase activity"/>
    <property type="evidence" value="ECO:0007669"/>
    <property type="project" value="UniProtKB-KW"/>
</dbReference>
<evidence type="ECO:0000256" key="8">
    <source>
        <dbReference type="PIRSR" id="PIRSR602403-1"/>
    </source>
</evidence>
<keyword evidence="7" id="KW-0503">Monooxygenase</keyword>
<keyword evidence="9" id="KW-0812">Transmembrane</keyword>
<comment type="cofactor">
    <cofactor evidence="1 8">
        <name>heme</name>
        <dbReference type="ChEBI" id="CHEBI:30413"/>
    </cofactor>
</comment>
<evidence type="ECO:0000256" key="1">
    <source>
        <dbReference type="ARBA" id="ARBA00001971"/>
    </source>
</evidence>
<evidence type="ECO:0000256" key="6">
    <source>
        <dbReference type="ARBA" id="ARBA00023004"/>
    </source>
</evidence>
<evidence type="ECO:0000313" key="11">
    <source>
        <dbReference type="Proteomes" id="UP000737018"/>
    </source>
</evidence>
<dbReference type="PANTHER" id="PTHR24296">
    <property type="entry name" value="CYTOCHROME P450"/>
    <property type="match status" value="1"/>
</dbReference>
<dbReference type="Proteomes" id="UP000737018">
    <property type="component" value="Unassembled WGS sequence"/>
</dbReference>
<protein>
    <recommendedName>
        <fullName evidence="12">Cytochrome P450</fullName>
    </recommendedName>
</protein>
<keyword evidence="9" id="KW-0472">Membrane</keyword>
<dbReference type="CDD" id="cd11064">
    <property type="entry name" value="CYP86A"/>
    <property type="match status" value="1"/>
</dbReference>
<organism evidence="10 11">
    <name type="scientific">Castanea mollissima</name>
    <name type="common">Chinese chestnut</name>
    <dbReference type="NCBI Taxonomy" id="60419"/>
    <lineage>
        <taxon>Eukaryota</taxon>
        <taxon>Viridiplantae</taxon>
        <taxon>Streptophyta</taxon>
        <taxon>Embryophyta</taxon>
        <taxon>Tracheophyta</taxon>
        <taxon>Spermatophyta</taxon>
        <taxon>Magnoliopsida</taxon>
        <taxon>eudicotyledons</taxon>
        <taxon>Gunneridae</taxon>
        <taxon>Pentapetalae</taxon>
        <taxon>rosids</taxon>
        <taxon>fabids</taxon>
        <taxon>Fagales</taxon>
        <taxon>Fagaceae</taxon>
        <taxon>Castanea</taxon>
    </lineage>
</organism>
<evidence type="ECO:0000256" key="7">
    <source>
        <dbReference type="ARBA" id="ARBA00023033"/>
    </source>
</evidence>
<evidence type="ECO:0000256" key="4">
    <source>
        <dbReference type="ARBA" id="ARBA00022723"/>
    </source>
</evidence>
<dbReference type="Gene3D" id="1.10.630.10">
    <property type="entry name" value="Cytochrome P450"/>
    <property type="match status" value="1"/>
</dbReference>
<evidence type="ECO:0000256" key="2">
    <source>
        <dbReference type="ARBA" id="ARBA00010617"/>
    </source>
</evidence>
<feature type="binding site" description="axial binding residue" evidence="8">
    <location>
        <position position="434"/>
    </location>
    <ligand>
        <name>heme</name>
        <dbReference type="ChEBI" id="CHEBI:30413"/>
    </ligand>
    <ligandPart>
        <name>Fe</name>
        <dbReference type="ChEBI" id="CHEBI:18248"/>
    </ligandPart>
</feature>
<keyword evidence="4 8" id="KW-0479">Metal-binding</keyword>
<dbReference type="GO" id="GO:0020037">
    <property type="term" value="F:heme binding"/>
    <property type="evidence" value="ECO:0007669"/>
    <property type="project" value="InterPro"/>
</dbReference>
<comment type="caution">
    <text evidence="10">The sequence shown here is derived from an EMBL/GenBank/DDBJ whole genome shotgun (WGS) entry which is preliminary data.</text>
</comment>
<dbReference type="GO" id="GO:0005506">
    <property type="term" value="F:iron ion binding"/>
    <property type="evidence" value="ECO:0007669"/>
    <property type="project" value="InterPro"/>
</dbReference>
<dbReference type="PRINTS" id="PR00465">
    <property type="entry name" value="EP450IV"/>
</dbReference>
<dbReference type="OrthoDB" id="1470350at2759"/>